<feature type="domain" description="Tyrosine-protein kinase G-rich" evidence="3">
    <location>
        <begin position="367"/>
        <end position="440"/>
    </location>
</feature>
<dbReference type="OrthoDB" id="9795292at2"/>
<evidence type="ECO:0000259" key="3">
    <source>
        <dbReference type="Pfam" id="PF13807"/>
    </source>
</evidence>
<dbReference type="InterPro" id="IPR050445">
    <property type="entry name" value="Bact_polysacc_biosynth/exp"/>
</dbReference>
<dbReference type="PANTHER" id="PTHR32309:SF13">
    <property type="entry name" value="FERRIC ENTEROBACTIN TRANSPORT PROTEIN FEPE"/>
    <property type="match status" value="1"/>
</dbReference>
<keyword evidence="5" id="KW-1185">Reference proteome</keyword>
<organism evidence="4 5">
    <name type="scientific">Rhodovastum atsumiense</name>
    <dbReference type="NCBI Taxonomy" id="504468"/>
    <lineage>
        <taxon>Bacteria</taxon>
        <taxon>Pseudomonadati</taxon>
        <taxon>Pseudomonadota</taxon>
        <taxon>Alphaproteobacteria</taxon>
        <taxon>Acetobacterales</taxon>
        <taxon>Acetobacteraceae</taxon>
        <taxon>Rhodovastum</taxon>
    </lineage>
</organism>
<gene>
    <name evidence="4" type="ORF">F1189_28045</name>
</gene>
<protein>
    <recommendedName>
        <fullName evidence="3">Tyrosine-protein kinase G-rich domain-containing protein</fullName>
    </recommendedName>
</protein>
<keyword evidence="2" id="KW-0812">Transmembrane</keyword>
<proteinExistence type="predicted"/>
<dbReference type="InterPro" id="IPR014345">
    <property type="entry name" value="XrtA_polysacc_chain"/>
</dbReference>
<dbReference type="InterPro" id="IPR032807">
    <property type="entry name" value="GNVR"/>
</dbReference>
<dbReference type="EMBL" id="VWPK01000073">
    <property type="protein sequence ID" value="KAA5608662.1"/>
    <property type="molecule type" value="Genomic_DNA"/>
</dbReference>
<dbReference type="Proteomes" id="UP000325255">
    <property type="component" value="Unassembled WGS sequence"/>
</dbReference>
<reference evidence="4 5" key="1">
    <citation type="submission" date="2019-09" db="EMBL/GenBank/DDBJ databases">
        <title>Genome sequence of Rhodovastum atsumiense, a diverse member of the Acetobacteraceae family of non-sulfur purple photosynthetic bacteria.</title>
        <authorList>
            <person name="Meyer T."/>
            <person name="Kyndt J."/>
        </authorList>
    </citation>
    <scope>NUCLEOTIDE SEQUENCE [LARGE SCALE GENOMIC DNA]</scope>
    <source>
        <strain evidence="4 5">DSM 21279</strain>
    </source>
</reference>
<dbReference type="RefSeq" id="WP_150045188.1">
    <property type="nucleotide sequence ID" value="NZ_OW485601.1"/>
</dbReference>
<accession>A0A5M6IKF3</accession>
<evidence type="ECO:0000313" key="4">
    <source>
        <dbReference type="EMBL" id="KAA5608662.1"/>
    </source>
</evidence>
<keyword evidence="1" id="KW-0175">Coiled coil</keyword>
<dbReference type="Pfam" id="PF13807">
    <property type="entry name" value="GNVR"/>
    <property type="match status" value="1"/>
</dbReference>
<feature type="transmembrane region" description="Helical" evidence="2">
    <location>
        <begin position="20"/>
        <end position="40"/>
    </location>
</feature>
<feature type="transmembrane region" description="Helical" evidence="2">
    <location>
        <begin position="481"/>
        <end position="503"/>
    </location>
</feature>
<feature type="transmembrane region" description="Helical" evidence="2">
    <location>
        <begin position="421"/>
        <end position="441"/>
    </location>
</feature>
<feature type="coiled-coil region" evidence="1">
    <location>
        <begin position="318"/>
        <end position="352"/>
    </location>
</feature>
<name>A0A5M6IKF3_9PROT</name>
<sequence length="505" mass="55895">MSNIRALCYPYLTMAWRHRWWSVVLAWLICVLCWGAIMLIPSKYEVSARLYIDSDVVLTPLLKGIGLESAPANQIDMLHRTLLSRPNIETLIARTSLKSSVASPAAMQMLAYRLANEVKVVTPAKNLFSVTYSDSDPVRTYEVVNSLLAIFIESRSASSRNDIDGARRFLSEQIDIYAEKLKKAEVRKKEFYDSYADLLPDPAGGLSHLDTAIAQVASLKTQLADNRLKLVVLKKELMNTPSALSVAPDGARARPGPTVAASPDLTRAELNLEALRLRYTEQNPDVVRARELVARLRASGLGVNAVDTAARVIPNPTYERVKNDIVEAELAAALLTQRLAAMTQERDRLQAMSREKPNVLNDYVTIKREYEEAYNGHAELLRRYEAMRLTEAADSGGDKSKVKIVDPPVVPLNPIFPRRQMLATAALALGLCVGIGLPLVLKQFDRSFHSLMELEDLGLPIAGGISAINKPRPLLWRAVDVSALSFALLALVATNFVLILRVFEV</sequence>
<keyword evidence="2" id="KW-1133">Transmembrane helix</keyword>
<evidence type="ECO:0000256" key="2">
    <source>
        <dbReference type="SAM" id="Phobius"/>
    </source>
</evidence>
<dbReference type="AlphaFoldDB" id="A0A5M6IKF3"/>
<dbReference type="PANTHER" id="PTHR32309">
    <property type="entry name" value="TYROSINE-PROTEIN KINASE"/>
    <property type="match status" value="1"/>
</dbReference>
<evidence type="ECO:0000256" key="1">
    <source>
        <dbReference type="SAM" id="Coils"/>
    </source>
</evidence>
<evidence type="ECO:0000313" key="5">
    <source>
        <dbReference type="Proteomes" id="UP000325255"/>
    </source>
</evidence>
<dbReference type="NCBIfam" id="TIGR03007">
    <property type="entry name" value="pepcterm_ChnLen"/>
    <property type="match status" value="1"/>
</dbReference>
<comment type="caution">
    <text evidence="4">The sequence shown here is derived from an EMBL/GenBank/DDBJ whole genome shotgun (WGS) entry which is preliminary data.</text>
</comment>
<keyword evidence="2" id="KW-0472">Membrane</keyword>
<dbReference type="GO" id="GO:0005886">
    <property type="term" value="C:plasma membrane"/>
    <property type="evidence" value="ECO:0007669"/>
    <property type="project" value="TreeGrafter"/>
</dbReference>
<dbReference type="GO" id="GO:0004713">
    <property type="term" value="F:protein tyrosine kinase activity"/>
    <property type="evidence" value="ECO:0007669"/>
    <property type="project" value="TreeGrafter"/>
</dbReference>